<dbReference type="PRINTS" id="PR00080">
    <property type="entry name" value="SDRFAMILY"/>
</dbReference>
<dbReference type="OrthoDB" id="9806974at2"/>
<dbReference type="PANTHER" id="PTHR42760">
    <property type="entry name" value="SHORT-CHAIN DEHYDROGENASES/REDUCTASES FAMILY MEMBER"/>
    <property type="match status" value="1"/>
</dbReference>
<evidence type="ECO:0000313" key="4">
    <source>
        <dbReference type="Proteomes" id="UP000198552"/>
    </source>
</evidence>
<proteinExistence type="inferred from homology"/>
<dbReference type="FunFam" id="3.40.50.720:FF:000084">
    <property type="entry name" value="Short-chain dehydrogenase reductase"/>
    <property type="match status" value="1"/>
</dbReference>
<dbReference type="InterPro" id="IPR057326">
    <property type="entry name" value="KR_dom"/>
</dbReference>
<dbReference type="RefSeq" id="WP_091565225.1">
    <property type="nucleotide sequence ID" value="NZ_FNHP01000001.1"/>
</dbReference>
<protein>
    <submittedName>
        <fullName evidence="3">NAD(P)-dependent dehydrogenase, short-chain alcohol dehydrogenase family</fullName>
    </submittedName>
</protein>
<dbReference type="GO" id="GO:0016616">
    <property type="term" value="F:oxidoreductase activity, acting on the CH-OH group of donors, NAD or NADP as acceptor"/>
    <property type="evidence" value="ECO:0007669"/>
    <property type="project" value="TreeGrafter"/>
</dbReference>
<sequence>MDMTQEFQGQVVLVTGGTKGIGRGIAQAFLQAGATVVVCGRHQPDDLPAAQGRTADFFACDVREAQAVKDLVAEVQHRHGRLDVLVNNAGGAPAVDAATVSPRFHEGVLRLNLFSVLHTAQAANAVMQQQDGGGVIVCIGSISALRPSPGTAAYGAAKAAVLSLVGSLAVEWGPKVRVVAVSPGLVRTEQSHLHFGDEAGIAAVGQTIPAGRLAEPEDIAQACLYVASPRAAYMSGSNLLLHGGGERPAFLGAANATPAQRPAAAG</sequence>
<dbReference type="InterPro" id="IPR002347">
    <property type="entry name" value="SDR_fam"/>
</dbReference>
<name>A0A1G9NXD9_9BURK</name>
<dbReference type="STRING" id="1527607.SAMN05428957_10148"/>
<dbReference type="InterPro" id="IPR020904">
    <property type="entry name" value="Sc_DH/Rdtase_CS"/>
</dbReference>
<dbReference type="Proteomes" id="UP000198552">
    <property type="component" value="Unassembled WGS sequence"/>
</dbReference>
<dbReference type="Pfam" id="PF13561">
    <property type="entry name" value="adh_short_C2"/>
    <property type="match status" value="1"/>
</dbReference>
<dbReference type="PROSITE" id="PS00061">
    <property type="entry name" value="ADH_SHORT"/>
    <property type="match status" value="1"/>
</dbReference>
<dbReference type="EMBL" id="FNHP01000001">
    <property type="protein sequence ID" value="SDL91014.1"/>
    <property type="molecule type" value="Genomic_DNA"/>
</dbReference>
<evidence type="ECO:0000313" key="3">
    <source>
        <dbReference type="EMBL" id="SDL91014.1"/>
    </source>
</evidence>
<dbReference type="AlphaFoldDB" id="A0A1G9NXD9"/>
<dbReference type="NCBIfam" id="NF005893">
    <property type="entry name" value="PRK07856.1"/>
    <property type="match status" value="1"/>
</dbReference>
<dbReference type="SUPFAM" id="SSF51735">
    <property type="entry name" value="NAD(P)-binding Rossmann-fold domains"/>
    <property type="match status" value="1"/>
</dbReference>
<gene>
    <name evidence="3" type="ORF">SAMN05428957_10148</name>
</gene>
<keyword evidence="4" id="KW-1185">Reference proteome</keyword>
<reference evidence="4" key="1">
    <citation type="submission" date="2016-10" db="EMBL/GenBank/DDBJ databases">
        <authorList>
            <person name="Varghese N."/>
            <person name="Submissions S."/>
        </authorList>
    </citation>
    <scope>NUCLEOTIDE SEQUENCE [LARGE SCALE GENOMIC DNA]</scope>
    <source>
        <strain evidence="4">EPL6</strain>
    </source>
</reference>
<dbReference type="InterPro" id="IPR036291">
    <property type="entry name" value="NAD(P)-bd_dom_sf"/>
</dbReference>
<evidence type="ECO:0000256" key="1">
    <source>
        <dbReference type="ARBA" id="ARBA00006484"/>
    </source>
</evidence>
<dbReference type="SMART" id="SM00822">
    <property type="entry name" value="PKS_KR"/>
    <property type="match status" value="1"/>
</dbReference>
<organism evidence="3 4">
    <name type="scientific">Oryzisolibacter propanilivorax</name>
    <dbReference type="NCBI Taxonomy" id="1527607"/>
    <lineage>
        <taxon>Bacteria</taxon>
        <taxon>Pseudomonadati</taxon>
        <taxon>Pseudomonadota</taxon>
        <taxon>Betaproteobacteria</taxon>
        <taxon>Burkholderiales</taxon>
        <taxon>Comamonadaceae</taxon>
        <taxon>Oryzisolibacter</taxon>
    </lineage>
</organism>
<feature type="domain" description="Ketoreductase" evidence="2">
    <location>
        <begin position="10"/>
        <end position="189"/>
    </location>
</feature>
<evidence type="ECO:0000259" key="2">
    <source>
        <dbReference type="SMART" id="SM00822"/>
    </source>
</evidence>
<accession>A0A1G9NXD9</accession>
<comment type="similarity">
    <text evidence="1">Belongs to the short-chain dehydrogenases/reductases (SDR) family.</text>
</comment>
<dbReference type="PRINTS" id="PR00081">
    <property type="entry name" value="GDHRDH"/>
</dbReference>
<dbReference type="Gene3D" id="3.40.50.720">
    <property type="entry name" value="NAD(P)-binding Rossmann-like Domain"/>
    <property type="match status" value="1"/>
</dbReference>
<dbReference type="CDD" id="cd05233">
    <property type="entry name" value="SDR_c"/>
    <property type="match status" value="1"/>
</dbReference>